<organism evidence="1">
    <name type="scientific">uncultured gamma proteobacterium Rifle_16ft_4_minimus_5046</name>
    <dbReference type="NCBI Taxonomy" id="1665201"/>
    <lineage>
        <taxon>Bacteria</taxon>
        <taxon>Pseudomonadati</taxon>
        <taxon>Pseudomonadota</taxon>
        <taxon>Gammaproteobacteria</taxon>
        <taxon>environmental samples</taxon>
    </lineage>
</organism>
<name>A0A0H4TC08_9GAMM</name>
<reference evidence="1" key="1">
    <citation type="journal article" date="2015" name="ISME J.">
        <title>Aquifer environment selects for microbial species cohorts in sediment and groundwater.</title>
        <authorList>
            <person name="Hug L.A."/>
            <person name="Thomas B.C."/>
            <person name="Brown C.T."/>
            <person name="Frischkorn K.R."/>
            <person name="Williams K.H."/>
            <person name="Tringe S.G."/>
            <person name="Banfield J.F."/>
        </authorList>
    </citation>
    <scope>NUCLEOTIDE SEQUENCE</scope>
</reference>
<sequence>MALEDFLNFRQRLLAEVRRAQQFDFSALHQVPDVVDILRLQAVGASDRQLEFVHRAQQDRVRQRAGITIGRLALSLEVNEYRQLFLQDTAGAPDRLVRVDRAVGLDVDDQLVEIGTLLDTRGFDRIGHAPHG</sequence>
<proteinExistence type="predicted"/>
<protein>
    <submittedName>
        <fullName evidence="1">Uncharacterized protein</fullName>
    </submittedName>
</protein>
<accession>A0A0H4TC08</accession>
<dbReference type="AlphaFoldDB" id="A0A0H4TC08"/>
<evidence type="ECO:0000313" key="1">
    <source>
        <dbReference type="EMBL" id="AKQ04395.1"/>
    </source>
</evidence>
<dbReference type="EMBL" id="KT007037">
    <property type="protein sequence ID" value="AKQ04395.1"/>
    <property type="molecule type" value="Genomic_DNA"/>
</dbReference>